<reference evidence="3" key="1">
    <citation type="submission" date="2020-09" db="EMBL/GenBank/DDBJ databases">
        <authorList>
            <person name="Kikuchi T."/>
        </authorList>
    </citation>
    <scope>NUCLEOTIDE SEQUENCE</scope>
    <source>
        <strain evidence="3">Ka4C1</strain>
    </source>
</reference>
<keyword evidence="4" id="KW-1185">Reference proteome</keyword>
<dbReference type="PANTHER" id="PTHR33064">
    <property type="entry name" value="POL PROTEIN"/>
    <property type="match status" value="1"/>
</dbReference>
<protein>
    <recommendedName>
        <fullName evidence="1">RNA-directed DNA polymerase</fullName>
        <ecNumber evidence="1">2.7.7.49</ecNumber>
    </recommendedName>
</protein>
<dbReference type="Gene3D" id="3.30.70.270">
    <property type="match status" value="2"/>
</dbReference>
<evidence type="ECO:0000256" key="1">
    <source>
        <dbReference type="ARBA" id="ARBA00012493"/>
    </source>
</evidence>
<dbReference type="FunFam" id="3.30.70.270:FF:000020">
    <property type="entry name" value="Transposon Tf2-6 polyprotein-like Protein"/>
    <property type="match status" value="1"/>
</dbReference>
<dbReference type="SMR" id="A0A7I8XDJ5"/>
<feature type="domain" description="Reverse transcriptase" evidence="2">
    <location>
        <begin position="1"/>
        <end position="66"/>
    </location>
</feature>
<gene>
    <name evidence="3" type="ORF">BXYJ_LOCUS8243</name>
</gene>
<organism evidence="3 4">
    <name type="scientific">Bursaphelenchus xylophilus</name>
    <name type="common">Pinewood nematode worm</name>
    <name type="synonym">Aphelenchoides xylophilus</name>
    <dbReference type="NCBI Taxonomy" id="6326"/>
    <lineage>
        <taxon>Eukaryota</taxon>
        <taxon>Metazoa</taxon>
        <taxon>Ecdysozoa</taxon>
        <taxon>Nematoda</taxon>
        <taxon>Chromadorea</taxon>
        <taxon>Rhabditida</taxon>
        <taxon>Tylenchina</taxon>
        <taxon>Tylenchomorpha</taxon>
        <taxon>Aphelenchoidea</taxon>
        <taxon>Aphelenchoididae</taxon>
        <taxon>Bursaphelenchus</taxon>
    </lineage>
</organism>
<dbReference type="EMBL" id="CAJFCV020000004">
    <property type="protein sequence ID" value="CAG9113771.1"/>
    <property type="molecule type" value="Genomic_DNA"/>
</dbReference>
<dbReference type="InterPro" id="IPR000477">
    <property type="entry name" value="RT_dom"/>
</dbReference>
<dbReference type="Pfam" id="PF17919">
    <property type="entry name" value="RT_RNaseH_2"/>
    <property type="match status" value="1"/>
</dbReference>
<dbReference type="PROSITE" id="PS50878">
    <property type="entry name" value="RT_POL"/>
    <property type="match status" value="1"/>
</dbReference>
<sequence length="208" mass="23653">MNELKRELSASFLVYMDDIIVGSSTEADHLADIENFFKTIIRFGLKLRIEKCVWGVAEIKYLGLLISKQGSRPDPKNLEAVRKFEKPTTLSQLRSFIGCVSYFRRFIPKFAEIMAPLYELTAGGQDQVQEKWAEAQDKAFKEVVERLLKAPVLAAPRFGYPFIIETDASHIAIAAVLLQKSPEDAKIHPIVYASRKLNQHEARYSFCP</sequence>
<dbReference type="SUPFAM" id="SSF56672">
    <property type="entry name" value="DNA/RNA polymerases"/>
    <property type="match status" value="1"/>
</dbReference>
<evidence type="ECO:0000259" key="2">
    <source>
        <dbReference type="PROSITE" id="PS50878"/>
    </source>
</evidence>
<dbReference type="InterPro" id="IPR043128">
    <property type="entry name" value="Rev_trsase/Diguanyl_cyclase"/>
</dbReference>
<name>A0A7I8XDJ5_BURXY</name>
<comment type="caution">
    <text evidence="3">The sequence shown here is derived from an EMBL/GenBank/DDBJ whole genome shotgun (WGS) entry which is preliminary data.</text>
</comment>
<accession>A0A7I8XDJ5</accession>
<proteinExistence type="predicted"/>
<dbReference type="PANTHER" id="PTHR33064:SF37">
    <property type="entry name" value="RIBONUCLEASE H"/>
    <property type="match status" value="1"/>
</dbReference>
<dbReference type="GO" id="GO:0003964">
    <property type="term" value="F:RNA-directed DNA polymerase activity"/>
    <property type="evidence" value="ECO:0007669"/>
    <property type="project" value="UniProtKB-EC"/>
</dbReference>
<dbReference type="Pfam" id="PF00078">
    <property type="entry name" value="RVT_1"/>
    <property type="match status" value="1"/>
</dbReference>
<dbReference type="InterPro" id="IPR041577">
    <property type="entry name" value="RT_RNaseH_2"/>
</dbReference>
<dbReference type="InterPro" id="IPR043502">
    <property type="entry name" value="DNA/RNA_pol_sf"/>
</dbReference>
<dbReference type="EC" id="2.7.7.49" evidence="1"/>
<dbReference type="Proteomes" id="UP000659654">
    <property type="component" value="Unassembled WGS sequence"/>
</dbReference>
<dbReference type="InterPro" id="IPR051320">
    <property type="entry name" value="Viral_Replic_Matur_Polypro"/>
</dbReference>
<evidence type="ECO:0000313" key="3">
    <source>
        <dbReference type="EMBL" id="CAD5224836.1"/>
    </source>
</evidence>
<evidence type="ECO:0000313" key="4">
    <source>
        <dbReference type="Proteomes" id="UP000659654"/>
    </source>
</evidence>
<dbReference type="OrthoDB" id="5868531at2759"/>
<dbReference type="EMBL" id="CAJFDI010000004">
    <property type="protein sequence ID" value="CAD5224836.1"/>
    <property type="molecule type" value="Genomic_DNA"/>
</dbReference>
<dbReference type="Proteomes" id="UP000582659">
    <property type="component" value="Unassembled WGS sequence"/>
</dbReference>
<dbReference type="AlphaFoldDB" id="A0A7I8XDJ5"/>